<dbReference type="PANTHER" id="PTHR43214">
    <property type="entry name" value="TWO-COMPONENT RESPONSE REGULATOR"/>
    <property type="match status" value="1"/>
</dbReference>
<dbReference type="InterPro" id="IPR016032">
    <property type="entry name" value="Sig_transdc_resp-reg_C-effctor"/>
</dbReference>
<accession>A0ABR9N3H7</accession>
<evidence type="ECO:0000256" key="5">
    <source>
        <dbReference type="PROSITE-ProRule" id="PRU00169"/>
    </source>
</evidence>
<evidence type="ECO:0000256" key="3">
    <source>
        <dbReference type="ARBA" id="ARBA00023125"/>
    </source>
</evidence>
<sequence length="227" mass="23889">MTKVLIVDDDAFARTMIHSILTAKGIDVVGEADDGDQVPHAIARHRPDVVLIDLQMRRVDGVEAIRRNASCPGAPRFVALTGFGSRDAVVKALEAGAVGFLGKDDDPDALAGHVRAVADGAAALGPSAATTVIQRISGAPGVSDRKAEALAQMAQLTEREREVAALVAGRTNRLIARYMNLSENTVKVHLSSIMTKLGLESRDQIAVIVDRAEAASDGYTKSDAPST</sequence>
<dbReference type="Pfam" id="PF00072">
    <property type="entry name" value="Response_reg"/>
    <property type="match status" value="1"/>
</dbReference>
<evidence type="ECO:0000256" key="4">
    <source>
        <dbReference type="ARBA" id="ARBA00023163"/>
    </source>
</evidence>
<evidence type="ECO:0000256" key="2">
    <source>
        <dbReference type="ARBA" id="ARBA00023015"/>
    </source>
</evidence>
<dbReference type="InterPro" id="IPR036388">
    <property type="entry name" value="WH-like_DNA-bd_sf"/>
</dbReference>
<evidence type="ECO:0000313" key="9">
    <source>
        <dbReference type="Proteomes" id="UP000625527"/>
    </source>
</evidence>
<feature type="domain" description="Response regulatory" evidence="7">
    <location>
        <begin position="3"/>
        <end position="118"/>
    </location>
</feature>
<dbReference type="CDD" id="cd17535">
    <property type="entry name" value="REC_NarL-like"/>
    <property type="match status" value="1"/>
</dbReference>
<evidence type="ECO:0000259" key="7">
    <source>
        <dbReference type="PROSITE" id="PS50110"/>
    </source>
</evidence>
<dbReference type="Gene3D" id="1.10.10.10">
    <property type="entry name" value="Winged helix-like DNA-binding domain superfamily/Winged helix DNA-binding domain"/>
    <property type="match status" value="1"/>
</dbReference>
<protein>
    <submittedName>
        <fullName evidence="8">Response regulator transcription factor</fullName>
    </submittedName>
</protein>
<dbReference type="Proteomes" id="UP000625527">
    <property type="component" value="Unassembled WGS sequence"/>
</dbReference>
<evidence type="ECO:0000256" key="1">
    <source>
        <dbReference type="ARBA" id="ARBA00022553"/>
    </source>
</evidence>
<evidence type="ECO:0000259" key="6">
    <source>
        <dbReference type="PROSITE" id="PS50043"/>
    </source>
</evidence>
<dbReference type="SUPFAM" id="SSF52172">
    <property type="entry name" value="CheY-like"/>
    <property type="match status" value="1"/>
</dbReference>
<dbReference type="SMART" id="SM00448">
    <property type="entry name" value="REC"/>
    <property type="match status" value="1"/>
</dbReference>
<proteinExistence type="predicted"/>
<comment type="caution">
    <text evidence="8">The sequence shown here is derived from an EMBL/GenBank/DDBJ whole genome shotgun (WGS) entry which is preliminary data.</text>
</comment>
<feature type="domain" description="HTH luxR-type" evidence="6">
    <location>
        <begin position="149"/>
        <end position="213"/>
    </location>
</feature>
<keyword evidence="2" id="KW-0805">Transcription regulation</keyword>
<dbReference type="InterPro" id="IPR011006">
    <property type="entry name" value="CheY-like_superfamily"/>
</dbReference>
<dbReference type="InterPro" id="IPR058245">
    <property type="entry name" value="NreC/VraR/RcsB-like_REC"/>
</dbReference>
<dbReference type="Pfam" id="PF00196">
    <property type="entry name" value="GerE"/>
    <property type="match status" value="1"/>
</dbReference>
<dbReference type="CDD" id="cd06170">
    <property type="entry name" value="LuxR_C_like"/>
    <property type="match status" value="1"/>
</dbReference>
<keyword evidence="4" id="KW-0804">Transcription</keyword>
<keyword evidence="3" id="KW-0238">DNA-binding</keyword>
<dbReference type="SMART" id="SM00421">
    <property type="entry name" value="HTH_LUXR"/>
    <property type="match status" value="1"/>
</dbReference>
<dbReference type="PANTHER" id="PTHR43214:SF24">
    <property type="entry name" value="TRANSCRIPTIONAL REGULATORY PROTEIN NARL-RELATED"/>
    <property type="match status" value="1"/>
</dbReference>
<organism evidence="8 9">
    <name type="scientific">Myceligenerans pegani</name>
    <dbReference type="NCBI Taxonomy" id="2776917"/>
    <lineage>
        <taxon>Bacteria</taxon>
        <taxon>Bacillati</taxon>
        <taxon>Actinomycetota</taxon>
        <taxon>Actinomycetes</taxon>
        <taxon>Micrococcales</taxon>
        <taxon>Promicromonosporaceae</taxon>
        <taxon>Myceligenerans</taxon>
    </lineage>
</organism>
<keyword evidence="1 5" id="KW-0597">Phosphoprotein</keyword>
<feature type="modified residue" description="4-aspartylphosphate" evidence="5">
    <location>
        <position position="53"/>
    </location>
</feature>
<dbReference type="InterPro" id="IPR000792">
    <property type="entry name" value="Tscrpt_reg_LuxR_C"/>
</dbReference>
<dbReference type="EMBL" id="JADAQT010000103">
    <property type="protein sequence ID" value="MBE1877567.1"/>
    <property type="molecule type" value="Genomic_DNA"/>
</dbReference>
<dbReference type="PROSITE" id="PS00622">
    <property type="entry name" value="HTH_LUXR_1"/>
    <property type="match status" value="1"/>
</dbReference>
<dbReference type="Gene3D" id="3.40.50.2300">
    <property type="match status" value="1"/>
</dbReference>
<evidence type="ECO:0000313" key="8">
    <source>
        <dbReference type="EMBL" id="MBE1877567.1"/>
    </source>
</evidence>
<dbReference type="PROSITE" id="PS50110">
    <property type="entry name" value="RESPONSE_REGULATORY"/>
    <property type="match status" value="1"/>
</dbReference>
<dbReference type="PROSITE" id="PS50043">
    <property type="entry name" value="HTH_LUXR_2"/>
    <property type="match status" value="1"/>
</dbReference>
<keyword evidence="9" id="KW-1185">Reference proteome</keyword>
<name>A0ABR9N3H7_9MICO</name>
<dbReference type="RefSeq" id="WP_192864122.1">
    <property type="nucleotide sequence ID" value="NZ_JADAQT010000103.1"/>
</dbReference>
<dbReference type="InterPro" id="IPR039420">
    <property type="entry name" value="WalR-like"/>
</dbReference>
<gene>
    <name evidence="8" type="ORF">IHE71_17910</name>
</gene>
<dbReference type="InterPro" id="IPR001789">
    <property type="entry name" value="Sig_transdc_resp-reg_receiver"/>
</dbReference>
<reference evidence="8 9" key="1">
    <citation type="submission" date="2020-10" db="EMBL/GenBank/DDBJ databases">
        <title>Myceligenerans pegani sp. nov., an endophytic actinomycete isolated from Peganum harmala L. in Xinjiang, China.</title>
        <authorList>
            <person name="Xin L."/>
        </authorList>
    </citation>
    <scope>NUCLEOTIDE SEQUENCE [LARGE SCALE GENOMIC DNA]</scope>
    <source>
        <strain evidence="8 9">TRM65318</strain>
    </source>
</reference>
<dbReference type="SUPFAM" id="SSF46894">
    <property type="entry name" value="C-terminal effector domain of the bipartite response regulators"/>
    <property type="match status" value="1"/>
</dbReference>